<dbReference type="Gene3D" id="1.50.10.20">
    <property type="match status" value="1"/>
</dbReference>
<evidence type="ECO:0000259" key="8">
    <source>
        <dbReference type="Pfam" id="PF00432"/>
    </source>
</evidence>
<evidence type="ECO:0000256" key="7">
    <source>
        <dbReference type="ARBA" id="ARBA00022833"/>
    </source>
</evidence>
<dbReference type="PANTHER" id="PTHR11774">
    <property type="entry name" value="GERANYLGERANYL TRANSFERASE TYPE BETA SUBUNIT"/>
    <property type="match status" value="1"/>
</dbReference>
<dbReference type="EMBL" id="RSCD01000013">
    <property type="protein sequence ID" value="RSH89479.1"/>
    <property type="molecule type" value="Genomic_DNA"/>
</dbReference>
<evidence type="ECO:0000256" key="2">
    <source>
        <dbReference type="ARBA" id="ARBA00010497"/>
    </source>
</evidence>
<evidence type="ECO:0000256" key="6">
    <source>
        <dbReference type="ARBA" id="ARBA00022737"/>
    </source>
</evidence>
<proteinExistence type="inferred from homology"/>
<evidence type="ECO:0000313" key="9">
    <source>
        <dbReference type="EMBL" id="RSH89479.1"/>
    </source>
</evidence>
<dbReference type="InterPro" id="IPR001330">
    <property type="entry name" value="Prenyltrans"/>
</dbReference>
<dbReference type="InterPro" id="IPR008930">
    <property type="entry name" value="Terpenoid_cyclase/PrenylTrfase"/>
</dbReference>
<keyword evidence="7" id="KW-0862">Zinc</keyword>
<dbReference type="OrthoDB" id="24893at2759"/>
<dbReference type="STRING" id="1890683.A0A427YE84"/>
<organism evidence="9 10">
    <name type="scientific">Saitozyma podzolica</name>
    <dbReference type="NCBI Taxonomy" id="1890683"/>
    <lineage>
        <taxon>Eukaryota</taxon>
        <taxon>Fungi</taxon>
        <taxon>Dikarya</taxon>
        <taxon>Basidiomycota</taxon>
        <taxon>Agaricomycotina</taxon>
        <taxon>Tremellomycetes</taxon>
        <taxon>Tremellales</taxon>
        <taxon>Trimorphomycetaceae</taxon>
        <taxon>Saitozyma</taxon>
    </lineage>
</organism>
<evidence type="ECO:0000256" key="1">
    <source>
        <dbReference type="ARBA" id="ARBA00001947"/>
    </source>
</evidence>
<comment type="caution">
    <text evidence="9">The sequence shown here is derived from an EMBL/GenBank/DDBJ whole genome shotgun (WGS) entry which is preliminary data.</text>
</comment>
<feature type="domain" description="Prenyltransferase alpha-alpha toroid" evidence="8">
    <location>
        <begin position="11"/>
        <end position="324"/>
    </location>
</feature>
<accession>A0A427YE84</accession>
<dbReference type="GO" id="GO:0004662">
    <property type="term" value="F:CAAX-protein geranylgeranyltransferase activity"/>
    <property type="evidence" value="ECO:0007669"/>
    <property type="project" value="TreeGrafter"/>
</dbReference>
<evidence type="ECO:0000256" key="3">
    <source>
        <dbReference type="ARBA" id="ARBA00022602"/>
    </source>
</evidence>
<dbReference type="PANTHER" id="PTHR11774:SF4">
    <property type="entry name" value="GERANYLGERANYL TRANSFERASE TYPE-1 SUBUNIT BETA"/>
    <property type="match status" value="1"/>
</dbReference>
<evidence type="ECO:0000313" key="10">
    <source>
        <dbReference type="Proteomes" id="UP000279259"/>
    </source>
</evidence>
<keyword evidence="5" id="KW-0479">Metal-binding</keyword>
<keyword evidence="10" id="KW-1185">Reference proteome</keyword>
<dbReference type="InterPro" id="IPR045089">
    <property type="entry name" value="PGGT1B-like"/>
</dbReference>
<dbReference type="GO" id="GO:0005953">
    <property type="term" value="C:CAAX-protein geranylgeranyltransferase complex"/>
    <property type="evidence" value="ECO:0007669"/>
    <property type="project" value="TreeGrafter"/>
</dbReference>
<dbReference type="GO" id="GO:0046872">
    <property type="term" value="F:metal ion binding"/>
    <property type="evidence" value="ECO:0007669"/>
    <property type="project" value="UniProtKB-KW"/>
</dbReference>
<keyword evidence="3" id="KW-0637">Prenyltransferase</keyword>
<dbReference type="SUPFAM" id="SSF48239">
    <property type="entry name" value="Terpenoid cyclases/Protein prenyltransferases"/>
    <property type="match status" value="1"/>
</dbReference>
<keyword evidence="6" id="KW-0677">Repeat</keyword>
<protein>
    <recommendedName>
        <fullName evidence="8">Prenyltransferase alpha-alpha toroid domain-containing protein</fullName>
    </recommendedName>
</protein>
<name>A0A427YE84_9TREE</name>
<reference evidence="9 10" key="1">
    <citation type="submission" date="2018-11" db="EMBL/GenBank/DDBJ databases">
        <title>Genome sequence of Saitozyma podzolica DSM 27192.</title>
        <authorList>
            <person name="Aliyu H."/>
            <person name="Gorte O."/>
            <person name="Ochsenreither K."/>
        </authorList>
    </citation>
    <scope>NUCLEOTIDE SEQUENCE [LARGE SCALE GENOMIC DNA]</scope>
    <source>
        <strain evidence="9 10">DSM 27192</strain>
    </source>
</reference>
<dbReference type="Proteomes" id="UP000279259">
    <property type="component" value="Unassembled WGS sequence"/>
</dbReference>
<dbReference type="AlphaFoldDB" id="A0A427YE84"/>
<keyword evidence="4" id="KW-0808">Transferase</keyword>
<comment type="similarity">
    <text evidence="2">Belongs to the protein prenyltransferase subunit beta family.</text>
</comment>
<dbReference type="Pfam" id="PF00432">
    <property type="entry name" value="Prenyltrans"/>
    <property type="match status" value="1"/>
</dbReference>
<comment type="cofactor">
    <cofactor evidence="1">
        <name>Zn(2+)</name>
        <dbReference type="ChEBI" id="CHEBI:29105"/>
    </cofactor>
</comment>
<sequence>MDPPRAQQRTFRRNAHVAYFQRCLRALPTAAQGHDPNRITIAYFCLSALDLLGALDDHVALEQRQSWADWIWSLQSPSGGFRGSPYMTTLDDHTSPPHLPSTYTALMTLAVLRAPLDRLNVPGLISFISSCQCPDGSFSPLPAADEYISAGFQNDVRMSYCANVVADVIDAGLPTQTQTDFIARCKTWEGGYASRPGVIESQGGTTYCSVAALSMMGTIPEEPAASIRWLLQRQIGGFQGRPGKLEDVCYSFWCGAAITILGHAGLINAEADRAFLLAAQSPLGGFGKEPDDYPDPFHSYLALAALALSHQDGGLKQLDPRWNVSRETANWLREEMIRVA</sequence>
<evidence type="ECO:0000256" key="5">
    <source>
        <dbReference type="ARBA" id="ARBA00022723"/>
    </source>
</evidence>
<evidence type="ECO:0000256" key="4">
    <source>
        <dbReference type="ARBA" id="ARBA00022679"/>
    </source>
</evidence>
<gene>
    <name evidence="9" type="ORF">EHS25_002028</name>
</gene>